<evidence type="ECO:0000313" key="9">
    <source>
        <dbReference type="EMBL" id="MQM09013.1"/>
    </source>
</evidence>
<keyword evidence="10" id="KW-1185">Reference proteome</keyword>
<evidence type="ECO:0000256" key="4">
    <source>
        <dbReference type="RuleBase" id="RU361260"/>
    </source>
</evidence>
<feature type="region of interest" description="Disordered" evidence="6">
    <location>
        <begin position="60"/>
        <end position="87"/>
    </location>
</feature>
<evidence type="ECO:0000256" key="3">
    <source>
        <dbReference type="ARBA" id="ARBA00025793"/>
    </source>
</evidence>
<dbReference type="Proteomes" id="UP000652761">
    <property type="component" value="Unassembled WGS sequence"/>
</dbReference>
<feature type="compositionally biased region" description="Low complexity" evidence="6">
    <location>
        <begin position="306"/>
        <end position="321"/>
    </location>
</feature>
<dbReference type="PANTHER" id="PTHR23213:SF354">
    <property type="entry name" value="FORMIN-LIKE PROTEIN 4"/>
    <property type="match status" value="1"/>
</dbReference>
<keyword evidence="2" id="KW-0732">Signal</keyword>
<proteinExistence type="inferred from homology"/>
<dbReference type="OrthoDB" id="1668162at2759"/>
<feature type="region of interest" description="Disordered" evidence="6">
    <location>
        <begin position="478"/>
        <end position="497"/>
    </location>
</feature>
<protein>
    <recommendedName>
        <fullName evidence="4">Formin-like protein</fullName>
    </recommendedName>
</protein>
<organism evidence="9 10">
    <name type="scientific">Colocasia esculenta</name>
    <name type="common">Wild taro</name>
    <name type="synonym">Arum esculentum</name>
    <dbReference type="NCBI Taxonomy" id="4460"/>
    <lineage>
        <taxon>Eukaryota</taxon>
        <taxon>Viridiplantae</taxon>
        <taxon>Streptophyta</taxon>
        <taxon>Embryophyta</taxon>
        <taxon>Tracheophyta</taxon>
        <taxon>Spermatophyta</taxon>
        <taxon>Magnoliopsida</taxon>
        <taxon>Liliopsida</taxon>
        <taxon>Araceae</taxon>
        <taxon>Aroideae</taxon>
        <taxon>Colocasieae</taxon>
        <taxon>Colocasia</taxon>
    </lineage>
</organism>
<feature type="compositionally biased region" description="Low complexity" evidence="6">
    <location>
        <begin position="889"/>
        <end position="913"/>
    </location>
</feature>
<feature type="domain" description="FH2" evidence="8">
    <location>
        <begin position="424"/>
        <end position="870"/>
    </location>
</feature>
<feature type="transmembrane region" description="Helical" evidence="7">
    <location>
        <begin position="6"/>
        <end position="32"/>
    </location>
</feature>
<name>A0A843WCJ2_COLES</name>
<sequence>MASAGVWLLLLISAMLSSCFSGTFATAAASSLSSSSPQRRRLLQSSSPASRNIETFFPSNAVPAFTNPPPPPPPPPSAPPFPGLAPSSRRSSRVTVARAVAATAASTFVVSGLLFFALHWFAFKQRKVESYQQGGQNKFQGDRNGGGVRGETTAVGNPYGAARVNGMLKAVVVDEDGLDVLYWRKLDEGTRKRCVHCMQVFAANGEDGGRSRGWDSGRREEASGRRSRHQREDKRRVQETPLLPADSLSSSDRIKLVLSTDSERSSMSVGAAPMKAAAEAVASGSTKMAPPSPLLPLPPGRKGAVSKSTSPASSSSSLAPPTAAPQPPSPKRLSADAAPPPPPPPPPRPPPQPPGVPPPPAAKESLVGPVPPAPPPPRPPPVGNKIPGPPAPPPPGGGRPGPPPVRPPTAPRSSSRTTAAEGSEEENAKAPTKLKPLHWDKMTTAHAQHSMVWDKISDGSFRFDDDLMEALFGYVATNRKSPKKGSPSSNPFDSVAAGGPPGQICLLDPRKSQNTAIVLKSLAVTRQEILDTLMEGRGLSADTLEKLSKLAPSKEEEETFLGFSGNPSSLADAESFLFHLLRAIPSAFARVDAMLFKANYEPEVVHLRESLQGLEAACKELRKQGLFWKMLEAVLKAGNRMNAGTSRGNAQAFNLSSLRKLSDVKSTDGKTTLLHFVVESVVRNEGKRCVVNRNYSFGRSPSRSAAGSSSPALGAPTREEKVMEYMTLGLPVVGGLSIEFANVKKASAVDYDALVGTCSALGARMVAARKLLATCGGGGGAFVSEMSGFLERAEEELKVLREEQARVVELVKKTTEYYMVGANQDKSVPPLQLFIIVKDFLGMVDQACVDIARNLQQQKRKAASASDSSVAPQKRAVTRFPNLPAHFMSDNGKSSSSSRGGSSNSNSDSGDEF</sequence>
<feature type="compositionally biased region" description="Pro residues" evidence="6">
    <location>
        <begin position="338"/>
        <end position="361"/>
    </location>
</feature>
<dbReference type="SUPFAM" id="SSF101447">
    <property type="entry name" value="Formin homology 2 domain (FH2 domain)"/>
    <property type="match status" value="1"/>
</dbReference>
<dbReference type="SMART" id="SM00498">
    <property type="entry name" value="FH2"/>
    <property type="match status" value="1"/>
</dbReference>
<dbReference type="InterPro" id="IPR015425">
    <property type="entry name" value="FH2_Formin"/>
</dbReference>
<dbReference type="InterPro" id="IPR027643">
    <property type="entry name" value="Formin-like_plant"/>
</dbReference>
<feature type="region of interest" description="Disordered" evidence="6">
    <location>
        <begin position="282"/>
        <end position="437"/>
    </location>
</feature>
<evidence type="ECO:0000259" key="8">
    <source>
        <dbReference type="PROSITE" id="PS51444"/>
    </source>
</evidence>
<feature type="region of interest" description="Disordered" evidence="6">
    <location>
        <begin position="860"/>
        <end position="913"/>
    </location>
</feature>
<feature type="transmembrane region" description="Helical" evidence="7">
    <location>
        <begin position="99"/>
        <end position="123"/>
    </location>
</feature>
<dbReference type="GO" id="GO:0045010">
    <property type="term" value="P:actin nucleation"/>
    <property type="evidence" value="ECO:0007669"/>
    <property type="project" value="InterPro"/>
</dbReference>
<keyword evidence="7" id="KW-0472">Membrane</keyword>
<comment type="caution">
    <text evidence="9">The sequence shown here is derived from an EMBL/GenBank/DDBJ whole genome shotgun (WGS) entry which is preliminary data.</text>
</comment>
<feature type="coiled-coil region" evidence="5">
    <location>
        <begin position="783"/>
        <end position="810"/>
    </location>
</feature>
<dbReference type="Gene3D" id="1.20.58.2220">
    <property type="entry name" value="Formin, FH2 domain"/>
    <property type="match status" value="1"/>
</dbReference>
<feature type="compositionally biased region" description="Pro residues" evidence="6">
    <location>
        <begin position="369"/>
        <end position="410"/>
    </location>
</feature>
<gene>
    <name evidence="9" type="ORF">Taro_041874</name>
</gene>
<evidence type="ECO:0000256" key="7">
    <source>
        <dbReference type="SAM" id="Phobius"/>
    </source>
</evidence>
<keyword evidence="7" id="KW-1133">Transmembrane helix</keyword>
<dbReference type="InterPro" id="IPR042201">
    <property type="entry name" value="FH2_Formin_sf"/>
</dbReference>
<dbReference type="GO" id="GO:0016020">
    <property type="term" value="C:membrane"/>
    <property type="evidence" value="ECO:0007669"/>
    <property type="project" value="UniProtKB-SubCell"/>
</dbReference>
<dbReference type="PROSITE" id="PS51444">
    <property type="entry name" value="FH2"/>
    <property type="match status" value="1"/>
</dbReference>
<feature type="compositionally biased region" description="Pro residues" evidence="6">
    <location>
        <begin position="290"/>
        <end position="299"/>
    </location>
</feature>
<evidence type="ECO:0000256" key="5">
    <source>
        <dbReference type="SAM" id="Coils"/>
    </source>
</evidence>
<feature type="compositionally biased region" description="Pro residues" evidence="6">
    <location>
        <begin position="66"/>
        <end position="83"/>
    </location>
</feature>
<keyword evidence="5" id="KW-0175">Coiled coil</keyword>
<comment type="similarity">
    <text evidence="3">Belongs to the formin-like family. Class-I subfamily.</text>
</comment>
<reference evidence="9" key="1">
    <citation type="submission" date="2017-07" db="EMBL/GenBank/DDBJ databases">
        <title>Taro Niue Genome Assembly and Annotation.</title>
        <authorList>
            <person name="Atibalentja N."/>
            <person name="Keating K."/>
            <person name="Fields C.J."/>
        </authorList>
    </citation>
    <scope>NUCLEOTIDE SEQUENCE</scope>
    <source>
        <strain evidence="9">Niue_2</strain>
        <tissue evidence="9">Leaf</tissue>
    </source>
</reference>
<comment type="subcellular location">
    <subcellularLocation>
        <location evidence="1">Membrane</location>
        <topology evidence="1">Single-pass membrane protein</topology>
    </subcellularLocation>
</comment>
<dbReference type="PANTHER" id="PTHR23213">
    <property type="entry name" value="FORMIN-RELATED"/>
    <property type="match status" value="1"/>
</dbReference>
<evidence type="ECO:0000256" key="2">
    <source>
        <dbReference type="ARBA" id="ARBA00022729"/>
    </source>
</evidence>
<dbReference type="AlphaFoldDB" id="A0A843WCJ2"/>
<evidence type="ECO:0000313" key="10">
    <source>
        <dbReference type="Proteomes" id="UP000652761"/>
    </source>
</evidence>
<evidence type="ECO:0000256" key="6">
    <source>
        <dbReference type="SAM" id="MobiDB-lite"/>
    </source>
</evidence>
<feature type="region of interest" description="Disordered" evidence="6">
    <location>
        <begin position="206"/>
        <end position="248"/>
    </location>
</feature>
<dbReference type="GO" id="GO:0051015">
    <property type="term" value="F:actin filament binding"/>
    <property type="evidence" value="ECO:0007669"/>
    <property type="project" value="InterPro"/>
</dbReference>
<keyword evidence="7" id="KW-0812">Transmembrane</keyword>
<evidence type="ECO:0000256" key="1">
    <source>
        <dbReference type="ARBA" id="ARBA00004167"/>
    </source>
</evidence>
<dbReference type="EMBL" id="NMUH01004268">
    <property type="protein sequence ID" value="MQM09013.1"/>
    <property type="molecule type" value="Genomic_DNA"/>
</dbReference>
<accession>A0A843WCJ2</accession>
<dbReference type="Pfam" id="PF02181">
    <property type="entry name" value="FH2"/>
    <property type="match status" value="1"/>
</dbReference>
<feature type="compositionally biased region" description="Basic and acidic residues" evidence="6">
    <location>
        <begin position="207"/>
        <end position="238"/>
    </location>
</feature>